<evidence type="ECO:0000256" key="3">
    <source>
        <dbReference type="SAM" id="MobiDB-lite"/>
    </source>
</evidence>
<dbReference type="InParanoid" id="A0A263D9X9"/>
<dbReference type="PANTHER" id="PTHR16305">
    <property type="entry name" value="TESTICULAR SOLUBLE ADENYLYL CYCLASE"/>
    <property type="match status" value="1"/>
</dbReference>
<dbReference type="EMBL" id="NKYE01000001">
    <property type="protein sequence ID" value="OZM74989.1"/>
    <property type="molecule type" value="Genomic_DNA"/>
</dbReference>
<name>A0A263D9X9_9PSEU</name>
<evidence type="ECO:0000256" key="1">
    <source>
        <dbReference type="ARBA" id="ARBA00022741"/>
    </source>
</evidence>
<evidence type="ECO:0000313" key="6">
    <source>
        <dbReference type="Proteomes" id="UP000242444"/>
    </source>
</evidence>
<evidence type="ECO:0000256" key="2">
    <source>
        <dbReference type="ARBA" id="ARBA00022840"/>
    </source>
</evidence>
<comment type="caution">
    <text evidence="5">The sequence shown here is derived from an EMBL/GenBank/DDBJ whole genome shotgun (WGS) entry which is preliminary data.</text>
</comment>
<dbReference type="PANTHER" id="PTHR16305:SF35">
    <property type="entry name" value="TRANSCRIPTIONAL ACTIVATOR DOMAIN"/>
    <property type="match status" value="1"/>
</dbReference>
<evidence type="ECO:0000259" key="4">
    <source>
        <dbReference type="Pfam" id="PF13191"/>
    </source>
</evidence>
<feature type="region of interest" description="Disordered" evidence="3">
    <location>
        <begin position="860"/>
        <end position="885"/>
    </location>
</feature>
<feature type="domain" description="Orc1-like AAA ATPase" evidence="4">
    <location>
        <begin position="5"/>
        <end position="170"/>
    </location>
</feature>
<sequence>MTSVLIGRDHPAELLRGVVRRAAGSHGGLVLVTGEAGIGKTTLTTGAAAEAAEQGALVLHGACWDSDSAPGYWPWVQVIRALRRTAGEQEWAEVERAAGSTLAALLGESRTAETIGDFALYDAVTTALVTVSARRPVLVVLDDLHWADAASLSLLEFAARHTWFERLLIVGTYRDVEVEAPEHPLWPLITPLVAMATTVTLTGLEPEDVAALIARTVGEEPGAALAAEVHRRTGGNPFFVEQTARLWSSGGSVTAVPPGVRDALQRRMSLLPAPVRRMLTDAAVLGREFHRQVLAAAASTPVPRIDRLLDQAVTSRLVLARGSGTFSFAHDLVRETLYEALDEADRCRRHAEIVRSVDRVPAVAGRMLPAELAGHAYLAGAELDPARAVDRLVTAARDASGRLATAEAIEHYRRAYERVGAVDDRRRRVIVSLDYGRELDHDGDRDGALVVFRVAADAARESADPALLARVALTVYRVDVAPTADRWEVDLLLDAYRALAGPLPEAEPRLDRLARELTVRVAELARGGADDDSLTFGLWARHDAIWGPGSARERVGITEELMALARRTADHEVEYFAASFRWVALLELGDERYLDQFHEFVASAKRARLARSDFASSVDQSIIYGLMGRFAESEVFLDRALEPFGDNVHSHFTFMTHHLRWNCWLLQGRFGELAELHQELAAADHPFPRLLEGVTAAEQGDAAALAALAEPLAAEGPYPIDFEPIWLRLQARMAVITGDAAMRERARADLLPYAGQWLVAIYGCDIGGPVAYWVAELDAAAGDWDAAVDGFTEAHGSADRLQARPWSLLAREGLGRALLGRGHAGDLAAARETLAAVAGEAATLGVRHVAEAAGRQLAEAGPVDIGPADSATGGSAPGGDPLPANEFHRDGAVWSVRFGGRSAHLPDAKGLRDLHLLLGRPGTDVPAVRLLNPSGGDVVVAARGMGGDAVLDEEAKAAYRRRLDGLDTEIDRAVERGDDDRAAALDRERQALLDELRSAAGLAGRTRRLGDEAERARKTVTARIRDTLRKLDAVHPELAAHLRASVVTGASCGYRPGVETRWRL</sequence>
<keyword evidence="1" id="KW-0547">Nucleotide-binding</keyword>
<dbReference type="InterPro" id="IPR041664">
    <property type="entry name" value="AAA_16"/>
</dbReference>
<gene>
    <name evidence="5" type="ORF">CFN78_02010</name>
</gene>
<reference evidence="5 6" key="1">
    <citation type="submission" date="2017-07" db="EMBL/GenBank/DDBJ databases">
        <title>Amycolatopsis antarcticus sp. nov., isolated from the surface of an Antarcticus brown macroalga.</title>
        <authorList>
            <person name="Wang J."/>
            <person name="Leiva S."/>
            <person name="Huang J."/>
            <person name="Huang Y."/>
        </authorList>
    </citation>
    <scope>NUCLEOTIDE SEQUENCE [LARGE SCALE GENOMIC DNA]</scope>
    <source>
        <strain evidence="5 6">AU-G6</strain>
    </source>
</reference>
<dbReference type="RefSeq" id="WP_094860770.1">
    <property type="nucleotide sequence ID" value="NZ_NKYE01000001.1"/>
</dbReference>
<dbReference type="GO" id="GO:0004016">
    <property type="term" value="F:adenylate cyclase activity"/>
    <property type="evidence" value="ECO:0007669"/>
    <property type="project" value="TreeGrafter"/>
</dbReference>
<evidence type="ECO:0000313" key="5">
    <source>
        <dbReference type="EMBL" id="OZM74989.1"/>
    </source>
</evidence>
<dbReference type="Proteomes" id="UP000242444">
    <property type="component" value="Unassembled WGS sequence"/>
</dbReference>
<keyword evidence="2" id="KW-0067">ATP-binding</keyword>
<dbReference type="GO" id="GO:0005737">
    <property type="term" value="C:cytoplasm"/>
    <property type="evidence" value="ECO:0007669"/>
    <property type="project" value="TreeGrafter"/>
</dbReference>
<dbReference type="InterPro" id="IPR027417">
    <property type="entry name" value="P-loop_NTPase"/>
</dbReference>
<dbReference type="Pfam" id="PF13191">
    <property type="entry name" value="AAA_16"/>
    <property type="match status" value="1"/>
</dbReference>
<dbReference type="OrthoDB" id="134712at2"/>
<proteinExistence type="predicted"/>
<dbReference type="SUPFAM" id="SSF52540">
    <property type="entry name" value="P-loop containing nucleoside triphosphate hydrolases"/>
    <property type="match status" value="1"/>
</dbReference>
<dbReference type="GO" id="GO:0005524">
    <property type="term" value="F:ATP binding"/>
    <property type="evidence" value="ECO:0007669"/>
    <property type="project" value="UniProtKB-KW"/>
</dbReference>
<keyword evidence="6" id="KW-1185">Reference proteome</keyword>
<accession>A0A263D9X9</accession>
<organism evidence="5 6">
    <name type="scientific">Amycolatopsis antarctica</name>
    <dbReference type="NCBI Taxonomy" id="1854586"/>
    <lineage>
        <taxon>Bacteria</taxon>
        <taxon>Bacillati</taxon>
        <taxon>Actinomycetota</taxon>
        <taxon>Actinomycetes</taxon>
        <taxon>Pseudonocardiales</taxon>
        <taxon>Pseudonocardiaceae</taxon>
        <taxon>Amycolatopsis</taxon>
    </lineage>
</organism>
<protein>
    <submittedName>
        <fullName evidence="5">ATPase</fullName>
    </submittedName>
</protein>
<dbReference type="AlphaFoldDB" id="A0A263D9X9"/>